<accession>A0AAD4E7Y6</accession>
<evidence type="ECO:0000256" key="1">
    <source>
        <dbReference type="SAM" id="MobiDB-lite"/>
    </source>
</evidence>
<keyword evidence="4" id="KW-1185">Reference proteome</keyword>
<evidence type="ECO:0000313" key="3">
    <source>
        <dbReference type="EMBL" id="KAG1900003.1"/>
    </source>
</evidence>
<feature type="region of interest" description="Disordered" evidence="1">
    <location>
        <begin position="160"/>
        <end position="250"/>
    </location>
</feature>
<reference evidence="3" key="1">
    <citation type="journal article" date="2020" name="New Phytol.">
        <title>Comparative genomics reveals dynamic genome evolution in host specialist ectomycorrhizal fungi.</title>
        <authorList>
            <person name="Lofgren L.A."/>
            <person name="Nguyen N.H."/>
            <person name="Vilgalys R."/>
            <person name="Ruytinx J."/>
            <person name="Liao H.L."/>
            <person name="Branco S."/>
            <person name="Kuo A."/>
            <person name="LaButti K."/>
            <person name="Lipzen A."/>
            <person name="Andreopoulos W."/>
            <person name="Pangilinan J."/>
            <person name="Riley R."/>
            <person name="Hundley H."/>
            <person name="Na H."/>
            <person name="Barry K."/>
            <person name="Grigoriev I.V."/>
            <person name="Stajich J.E."/>
            <person name="Kennedy P.G."/>
        </authorList>
    </citation>
    <scope>NUCLEOTIDE SEQUENCE</scope>
    <source>
        <strain evidence="3">FC203</strain>
    </source>
</reference>
<proteinExistence type="predicted"/>
<protein>
    <recommendedName>
        <fullName evidence="2">DUF6697 domain-containing protein</fullName>
    </recommendedName>
</protein>
<dbReference type="Pfam" id="PF20411">
    <property type="entry name" value="DUF6697"/>
    <property type="match status" value="1"/>
</dbReference>
<gene>
    <name evidence="3" type="ORF">F5891DRAFT_1146334</name>
</gene>
<dbReference type="EMBL" id="JABBWK010000029">
    <property type="protein sequence ID" value="KAG1900003.1"/>
    <property type="molecule type" value="Genomic_DNA"/>
</dbReference>
<dbReference type="RefSeq" id="XP_041225579.1">
    <property type="nucleotide sequence ID" value="XM_041365026.1"/>
</dbReference>
<dbReference type="Proteomes" id="UP001195769">
    <property type="component" value="Unassembled WGS sequence"/>
</dbReference>
<dbReference type="InterPro" id="IPR046520">
    <property type="entry name" value="DUF6697"/>
</dbReference>
<name>A0AAD4E7Y6_9AGAM</name>
<organism evidence="3 4">
    <name type="scientific">Suillus fuscotomentosus</name>
    <dbReference type="NCBI Taxonomy" id="1912939"/>
    <lineage>
        <taxon>Eukaryota</taxon>
        <taxon>Fungi</taxon>
        <taxon>Dikarya</taxon>
        <taxon>Basidiomycota</taxon>
        <taxon>Agaricomycotina</taxon>
        <taxon>Agaricomycetes</taxon>
        <taxon>Agaricomycetidae</taxon>
        <taxon>Boletales</taxon>
        <taxon>Suillineae</taxon>
        <taxon>Suillaceae</taxon>
        <taxon>Suillus</taxon>
    </lineage>
</organism>
<feature type="domain" description="DUF6697" evidence="2">
    <location>
        <begin position="335"/>
        <end position="489"/>
    </location>
</feature>
<dbReference type="AlphaFoldDB" id="A0AAD4E7Y6"/>
<evidence type="ECO:0000259" key="2">
    <source>
        <dbReference type="Pfam" id="PF20411"/>
    </source>
</evidence>
<sequence>MEMGESWDAQRAVVSELETNKYNFKLQLVGICNSRGNIPLVTNHNVIQRSGDTERFRYTSFSLLRPPYRNVHHPNRVCTTNGDLQVVLENPLFRTLTQPKYSVLVRLFQDTSDAAGLALIIQMERMRVAEVIAARDTVVERLEDAYVSVRQKSATIDRLQRELDDLRRPSTPATSVTRDDDSSTQPPVQDIATFDTPQLAPREGDRNCQNTSAQVLPWQVPLNTPNRPGSTGLPPTPPLDSRPGSRCDSNFFSPSFQSNHCARLNNSFDSHRSETVDFDHPNIAEPLPLGDGPEKLILARQAFLATLPLPADIPDDALNPIVIPQPYTLHEFLGNTSGTLKSSLSNYRVLGQPTTYWCPEREEHGYLLTPVFKCSTNPRVTTAHRWTVADVIGTMDRPTECFYNKDGKWYYAGVYKAFRMDDLTTEEWEALSIETTQTLIKETLAGRKNLSPQNLYETGQLYAASALRVACIGLQCVGFSSAMYRAVLEQAALGKWRGIGWPVPTTKSSSDTTIEGDGIPGP</sequence>
<comment type="caution">
    <text evidence="3">The sequence shown here is derived from an EMBL/GenBank/DDBJ whole genome shotgun (WGS) entry which is preliminary data.</text>
</comment>
<evidence type="ECO:0000313" key="4">
    <source>
        <dbReference type="Proteomes" id="UP001195769"/>
    </source>
</evidence>
<dbReference type="GeneID" id="64659324"/>